<protein>
    <submittedName>
        <fullName evidence="4">Baculoviral IAP repeat-containing protein 3</fullName>
    </submittedName>
</protein>
<dbReference type="SMART" id="SM00184">
    <property type="entry name" value="RING"/>
    <property type="match status" value="1"/>
</dbReference>
<keyword evidence="5" id="KW-1185">Reference proteome</keyword>
<gene>
    <name evidence="4" type="primary">BIRC3</name>
    <name evidence="4" type="ORF">TCON_2694</name>
</gene>
<keyword evidence="1" id="KW-0863">Zinc-finger</keyword>
<proteinExistence type="predicted"/>
<evidence type="ECO:0000259" key="3">
    <source>
        <dbReference type="PROSITE" id="PS50089"/>
    </source>
</evidence>
<evidence type="ECO:0000256" key="2">
    <source>
        <dbReference type="SAM" id="MobiDB-lite"/>
    </source>
</evidence>
<keyword evidence="1" id="KW-0479">Metal-binding</keyword>
<feature type="region of interest" description="Disordered" evidence="2">
    <location>
        <begin position="60"/>
        <end position="89"/>
    </location>
</feature>
<dbReference type="SUPFAM" id="SSF57850">
    <property type="entry name" value="RING/U-box"/>
    <property type="match status" value="1"/>
</dbReference>
<dbReference type="InterPro" id="IPR050784">
    <property type="entry name" value="IAP"/>
</dbReference>
<keyword evidence="1" id="KW-0862">Zinc</keyword>
<evidence type="ECO:0000256" key="1">
    <source>
        <dbReference type="PROSITE-ProRule" id="PRU00175"/>
    </source>
</evidence>
<accession>A0ABQ7HVC0</accession>
<comment type="caution">
    <text evidence="4">The sequence shown here is derived from an EMBL/GenBank/DDBJ whole genome shotgun (WGS) entry which is preliminary data.</text>
</comment>
<dbReference type="Proteomes" id="UP001516464">
    <property type="component" value="Unassembled WGS sequence"/>
</dbReference>
<dbReference type="InterPro" id="IPR013083">
    <property type="entry name" value="Znf_RING/FYVE/PHD"/>
</dbReference>
<dbReference type="PROSITE" id="PS50089">
    <property type="entry name" value="ZF_RING_2"/>
    <property type="match status" value="1"/>
</dbReference>
<reference evidence="4 5" key="1">
    <citation type="submission" date="2019-01" db="EMBL/GenBank/DDBJ databases">
        <title>Genomes sequencing and comparative genomics of infectious freshwater microsporidia, Cucumispora dikerogammari and Thelohania contejeani.</title>
        <authorList>
            <person name="Cormier A."/>
            <person name="Giraud I."/>
            <person name="Wattier R."/>
            <person name="Teixeira M."/>
            <person name="Grandjean F."/>
            <person name="Rigaud T."/>
            <person name="Cordaux R."/>
        </authorList>
    </citation>
    <scope>NUCLEOTIDE SEQUENCE [LARGE SCALE GENOMIC DNA]</scope>
    <source>
        <strain evidence="4">T1</strain>
        <tissue evidence="4">Spores</tissue>
    </source>
</reference>
<feature type="compositionally biased region" description="Pro residues" evidence="2">
    <location>
        <begin position="66"/>
        <end position="87"/>
    </location>
</feature>
<dbReference type="PANTHER" id="PTHR10044">
    <property type="entry name" value="INHIBITOR OF APOPTOSIS"/>
    <property type="match status" value="1"/>
</dbReference>
<feature type="domain" description="RING-type" evidence="3">
    <location>
        <begin position="157"/>
        <end position="192"/>
    </location>
</feature>
<evidence type="ECO:0000313" key="4">
    <source>
        <dbReference type="EMBL" id="KAF7675952.1"/>
    </source>
</evidence>
<name>A0ABQ7HVC0_9MICR</name>
<evidence type="ECO:0000313" key="5">
    <source>
        <dbReference type="Proteomes" id="UP001516464"/>
    </source>
</evidence>
<dbReference type="Pfam" id="PF13920">
    <property type="entry name" value="zf-C3HC4_3"/>
    <property type="match status" value="1"/>
</dbReference>
<dbReference type="EMBL" id="SBIQ01000507">
    <property type="protein sequence ID" value="KAF7675952.1"/>
    <property type="molecule type" value="Genomic_DNA"/>
</dbReference>
<dbReference type="PANTHER" id="PTHR10044:SF139">
    <property type="entry name" value="DEATH-ASSOCIATED INHIBITOR OF APOPTOSIS 2"/>
    <property type="match status" value="1"/>
</dbReference>
<dbReference type="InterPro" id="IPR001841">
    <property type="entry name" value="Znf_RING"/>
</dbReference>
<dbReference type="Gene3D" id="3.30.40.10">
    <property type="entry name" value="Zinc/RING finger domain, C3HC4 (zinc finger)"/>
    <property type="match status" value="1"/>
</dbReference>
<organism evidence="4 5">
    <name type="scientific">Astathelohania contejeani</name>
    <dbReference type="NCBI Taxonomy" id="164912"/>
    <lineage>
        <taxon>Eukaryota</taxon>
        <taxon>Fungi</taxon>
        <taxon>Fungi incertae sedis</taxon>
        <taxon>Microsporidia</taxon>
        <taxon>Astathelohaniidae</taxon>
        <taxon>Astathelohania</taxon>
    </lineage>
</organism>
<sequence length="204" mass="22583">MELDVCKYIVKKGMSPPHNLKKAIQNHFKYSLDLRPLIEIITCIELIKYNMSRDVEQLLSHFPHPQSSPPPPSPPPSAPSLAPPPSPSISSSLPILPLSLQTATSSHLPSHSHLHPAPTYPPPLIPLPSHSSPQKTTILYLEQIIKTLEKIKTEKTCKICMNAGLEIVFLPCTHMISCSSCISSLKYCPICRSDIIYIIKPIIS</sequence>